<dbReference type="EMBL" id="LR798302">
    <property type="protein sequence ID" value="CAB5223006.1"/>
    <property type="molecule type" value="Genomic_DNA"/>
</dbReference>
<dbReference type="InterPro" id="IPR011050">
    <property type="entry name" value="Pectin_lyase_fold/virulence"/>
</dbReference>
<dbReference type="GO" id="GO:0051701">
    <property type="term" value="P:biological process involved in interaction with host"/>
    <property type="evidence" value="ECO:0007669"/>
    <property type="project" value="UniProtKB-ARBA"/>
</dbReference>
<proteinExistence type="predicted"/>
<organism evidence="3">
    <name type="scientific">uncultured Caudovirales phage</name>
    <dbReference type="NCBI Taxonomy" id="2100421"/>
    <lineage>
        <taxon>Viruses</taxon>
        <taxon>Duplodnaviria</taxon>
        <taxon>Heunggongvirae</taxon>
        <taxon>Uroviricota</taxon>
        <taxon>Caudoviricetes</taxon>
        <taxon>Peduoviridae</taxon>
        <taxon>Maltschvirus</taxon>
        <taxon>Maltschvirus maltsch</taxon>
    </lineage>
</organism>
<dbReference type="GO" id="GO:0019058">
    <property type="term" value="P:viral life cycle"/>
    <property type="evidence" value="ECO:0007669"/>
    <property type="project" value="UniProtKB-ARBA"/>
</dbReference>
<gene>
    <name evidence="3" type="ORF">UFOVP372_47</name>
</gene>
<evidence type="ECO:0000313" key="3">
    <source>
        <dbReference type="EMBL" id="CAB5223006.1"/>
    </source>
</evidence>
<name>A0A6J7WYD5_9CAUD</name>
<keyword evidence="2" id="KW-0946">Virion</keyword>
<dbReference type="SUPFAM" id="SSF51126">
    <property type="entry name" value="Pectin lyase-like"/>
    <property type="match status" value="1"/>
</dbReference>
<evidence type="ECO:0008006" key="4">
    <source>
        <dbReference type="Google" id="ProtNLM"/>
    </source>
</evidence>
<protein>
    <recommendedName>
        <fullName evidence="4">Pectate lyase superfamily protein</fullName>
    </recommendedName>
</protein>
<comment type="subcellular location">
    <subcellularLocation>
        <location evidence="1">Virion</location>
    </subcellularLocation>
</comment>
<reference evidence="3" key="1">
    <citation type="submission" date="2020-05" db="EMBL/GenBank/DDBJ databases">
        <authorList>
            <person name="Chiriac C."/>
            <person name="Salcher M."/>
            <person name="Ghai R."/>
            <person name="Kavagutti S V."/>
        </authorList>
    </citation>
    <scope>NUCLEOTIDE SEQUENCE</scope>
</reference>
<dbReference type="InterPro" id="IPR012334">
    <property type="entry name" value="Pectin_lyas_fold"/>
</dbReference>
<dbReference type="GO" id="GO:0044423">
    <property type="term" value="C:virion component"/>
    <property type="evidence" value="ECO:0007669"/>
    <property type="project" value="UniProtKB-KW"/>
</dbReference>
<accession>A0A6J7WYD5</accession>
<sequence>MALTKVSYSMIEGACVNVFDFIPAAQIPLIQTHNVAAQDGAAIVTGINAALEYARLQGQPTAYNARPVVFMPAGTYRIADSIIAKDYACLQGEGPRSTTINTAFVGKSAIRGQYGENPAYADRTIGWDMRDFSIENSLHSALGVQGLAQGGSANTITLESTASAVDDYYVGWLVKLEGGPGSFQQANITAYNGTTKVATISGTFSPVPTSATRYRLMSNSIGLNMGSTGYSTIENINIVGYTICMYTTNNGYYNTWLTVKAFGYIGFWLESDGGANVLLNCESQFTYQGVRVDRGDFVMTTGSIESLVFDTTDGTAQAGGASTITLAASASSVNQKWTGFRILIESGTGAGQSRTISNYNGTTKVATVDTAWATQPDSTSTYHIGSAAPHACNYVGFGPVGTTAALKSVNVYYETYTRTSQLGDYGSTMFQCTLISPAKRGYASVLSVAVPSQFIVMSFLGDYTPFTRNVQVEFATAIQGSPTAFLRAPSGNQVDVYAQDNINFGYLGANAFCPNGSFNNRWTSGTGSPEGSVTASPGALYTNISGGAGTTLYVKEGGNGNTGWVGK</sequence>
<evidence type="ECO:0000256" key="1">
    <source>
        <dbReference type="ARBA" id="ARBA00004328"/>
    </source>
</evidence>
<evidence type="ECO:0000256" key="2">
    <source>
        <dbReference type="ARBA" id="ARBA00022844"/>
    </source>
</evidence>
<dbReference type="Gene3D" id="2.160.20.10">
    <property type="entry name" value="Single-stranded right-handed beta-helix, Pectin lyase-like"/>
    <property type="match status" value="1"/>
</dbReference>